<reference evidence="1 2" key="1">
    <citation type="journal article" date="2015" name="Genome Biol.">
        <title>Comparative genomics of Steinernema reveals deeply conserved gene regulatory networks.</title>
        <authorList>
            <person name="Dillman A.R."/>
            <person name="Macchietto M."/>
            <person name="Porter C.F."/>
            <person name="Rogers A."/>
            <person name="Williams B."/>
            <person name="Antoshechkin I."/>
            <person name="Lee M.M."/>
            <person name="Goodwin Z."/>
            <person name="Lu X."/>
            <person name="Lewis E.E."/>
            <person name="Goodrich-Blair H."/>
            <person name="Stock S.P."/>
            <person name="Adams B.J."/>
            <person name="Sternberg P.W."/>
            <person name="Mortazavi A."/>
        </authorList>
    </citation>
    <scope>NUCLEOTIDE SEQUENCE [LARGE SCALE GENOMIC DNA]</scope>
    <source>
        <strain evidence="1 2">ALL</strain>
    </source>
</reference>
<protein>
    <submittedName>
        <fullName evidence="1">Uncharacterized protein</fullName>
    </submittedName>
</protein>
<evidence type="ECO:0000313" key="2">
    <source>
        <dbReference type="Proteomes" id="UP000298663"/>
    </source>
</evidence>
<dbReference type="AlphaFoldDB" id="A0A4U5MKE0"/>
<evidence type="ECO:0000313" key="1">
    <source>
        <dbReference type="EMBL" id="TKR69573.1"/>
    </source>
</evidence>
<sequence>MAVQAMATQEVEAVEVDIRAVVEDTLEATSQVAAAITQAAVILEATLLEGTGLEDSILEEATGVKDMDKDMEPTQGHFLKRYVNKNAKFNCNFQSDY</sequence>
<keyword evidence="2" id="KW-1185">Reference proteome</keyword>
<name>A0A4U5MKE0_STECR</name>
<gene>
    <name evidence="1" type="ORF">L596_021713</name>
</gene>
<proteinExistence type="predicted"/>
<dbReference type="Proteomes" id="UP000298663">
    <property type="component" value="Unassembled WGS sequence"/>
</dbReference>
<reference evidence="1 2" key="2">
    <citation type="journal article" date="2019" name="G3 (Bethesda)">
        <title>Hybrid Assembly of the Genome of the Entomopathogenic Nematode Steinernema carpocapsae Identifies the X-Chromosome.</title>
        <authorList>
            <person name="Serra L."/>
            <person name="Macchietto M."/>
            <person name="Macias-Munoz A."/>
            <person name="McGill C.J."/>
            <person name="Rodriguez I.M."/>
            <person name="Rodriguez B."/>
            <person name="Murad R."/>
            <person name="Mortazavi A."/>
        </authorList>
    </citation>
    <scope>NUCLEOTIDE SEQUENCE [LARGE SCALE GENOMIC DNA]</scope>
    <source>
        <strain evidence="1 2">ALL</strain>
    </source>
</reference>
<comment type="caution">
    <text evidence="1">The sequence shown here is derived from an EMBL/GenBank/DDBJ whole genome shotgun (WGS) entry which is preliminary data.</text>
</comment>
<accession>A0A4U5MKE0</accession>
<dbReference type="EMBL" id="AZBU02000007">
    <property type="protein sequence ID" value="TKR69573.1"/>
    <property type="molecule type" value="Genomic_DNA"/>
</dbReference>
<organism evidence="1 2">
    <name type="scientific">Steinernema carpocapsae</name>
    <name type="common">Entomopathogenic nematode</name>
    <dbReference type="NCBI Taxonomy" id="34508"/>
    <lineage>
        <taxon>Eukaryota</taxon>
        <taxon>Metazoa</taxon>
        <taxon>Ecdysozoa</taxon>
        <taxon>Nematoda</taxon>
        <taxon>Chromadorea</taxon>
        <taxon>Rhabditida</taxon>
        <taxon>Tylenchina</taxon>
        <taxon>Panagrolaimomorpha</taxon>
        <taxon>Strongyloidoidea</taxon>
        <taxon>Steinernematidae</taxon>
        <taxon>Steinernema</taxon>
    </lineage>
</organism>